<evidence type="ECO:0000313" key="2">
    <source>
        <dbReference type="Proteomes" id="UP000198280"/>
    </source>
</evidence>
<dbReference type="AlphaFoldDB" id="A0A239JFV8"/>
<dbReference type="OrthoDB" id="3429377at2"/>
<dbReference type="EMBL" id="FZOF01000013">
    <property type="protein sequence ID" value="SNT04492.1"/>
    <property type="molecule type" value="Genomic_DNA"/>
</dbReference>
<accession>A0A239JFV8</accession>
<proteinExistence type="predicted"/>
<dbReference type="InterPro" id="IPR046179">
    <property type="entry name" value="DUF6188"/>
</dbReference>
<evidence type="ECO:0000313" key="1">
    <source>
        <dbReference type="EMBL" id="SNT04492.1"/>
    </source>
</evidence>
<protein>
    <submittedName>
        <fullName evidence="1">Uncharacterized protein</fullName>
    </submittedName>
</protein>
<dbReference type="Proteomes" id="UP000198280">
    <property type="component" value="Unassembled WGS sequence"/>
</dbReference>
<organism evidence="1 2">
    <name type="scientific">Actinacidiphila glaucinigra</name>
    <dbReference type="NCBI Taxonomy" id="235986"/>
    <lineage>
        <taxon>Bacteria</taxon>
        <taxon>Bacillati</taxon>
        <taxon>Actinomycetota</taxon>
        <taxon>Actinomycetes</taxon>
        <taxon>Kitasatosporales</taxon>
        <taxon>Streptomycetaceae</taxon>
        <taxon>Actinacidiphila</taxon>
    </lineage>
</organism>
<name>A0A239JFV8_9ACTN</name>
<reference evidence="1 2" key="1">
    <citation type="submission" date="2017-06" db="EMBL/GenBank/DDBJ databases">
        <authorList>
            <person name="Kim H.J."/>
            <person name="Triplett B.A."/>
        </authorList>
    </citation>
    <scope>NUCLEOTIDE SEQUENCE [LARGE SCALE GENOMIC DNA]</scope>
    <source>
        <strain evidence="1 2">CGMCC 4.1858</strain>
    </source>
</reference>
<dbReference type="Pfam" id="PF19686">
    <property type="entry name" value="DUF6188"/>
    <property type="match status" value="1"/>
</dbReference>
<sequence>MKDLEALVGGRVEDTSCDDRVRLRLGAVSGGEGSGVVAELVLETEFRLRDVDGEYHEMCPGTGSALAPVLDLFGQSVTRVDMGADGSFIVDFDAGSLLWVGADAEFGVHHAPSA</sequence>
<keyword evidence="2" id="KW-1185">Reference proteome</keyword>
<dbReference type="RefSeq" id="WP_089225976.1">
    <property type="nucleotide sequence ID" value="NZ_FZOF01000013.1"/>
</dbReference>
<gene>
    <name evidence="1" type="ORF">SAMN05216252_1133</name>
</gene>